<dbReference type="InterPro" id="IPR001881">
    <property type="entry name" value="EGF-like_Ca-bd_dom"/>
</dbReference>
<dbReference type="InterPro" id="IPR015919">
    <property type="entry name" value="Cadherin-like_sf"/>
</dbReference>
<dbReference type="Proteomes" id="UP000663879">
    <property type="component" value="Unassembled WGS sequence"/>
</dbReference>
<dbReference type="GO" id="GO:0005886">
    <property type="term" value="C:plasma membrane"/>
    <property type="evidence" value="ECO:0007669"/>
    <property type="project" value="InterPro"/>
</dbReference>
<keyword evidence="11" id="KW-0245">EGF-like domain</keyword>
<dbReference type="Gene3D" id="2.60.40.60">
    <property type="entry name" value="Cadherins"/>
    <property type="match status" value="14"/>
</dbReference>
<evidence type="ECO:0000313" key="17">
    <source>
        <dbReference type="EMBL" id="CAF0806124.1"/>
    </source>
</evidence>
<accession>A0A813T9B4</accession>
<feature type="domain" description="Cadherin" evidence="16">
    <location>
        <begin position="1386"/>
        <end position="1497"/>
    </location>
</feature>
<dbReference type="Pfam" id="PF00028">
    <property type="entry name" value="Cadherin"/>
    <property type="match status" value="5"/>
</dbReference>
<feature type="domain" description="Cadherin" evidence="16">
    <location>
        <begin position="3685"/>
        <end position="3786"/>
    </location>
</feature>
<dbReference type="CDD" id="cd00054">
    <property type="entry name" value="EGF_CA"/>
    <property type="match status" value="1"/>
</dbReference>
<feature type="region of interest" description="Disordered" evidence="12">
    <location>
        <begin position="1547"/>
        <end position="1567"/>
    </location>
</feature>
<dbReference type="InterPro" id="IPR000152">
    <property type="entry name" value="EGF-type_Asp/Asn_hydroxyl_site"/>
</dbReference>
<dbReference type="CDD" id="cd11304">
    <property type="entry name" value="Cadherin_repeat"/>
    <property type="match status" value="12"/>
</dbReference>
<dbReference type="SMART" id="SM00112">
    <property type="entry name" value="CA"/>
    <property type="match status" value="14"/>
</dbReference>
<feature type="domain" description="Cadherin" evidence="16">
    <location>
        <begin position="3471"/>
        <end position="3581"/>
    </location>
</feature>
<dbReference type="GO" id="GO:0007156">
    <property type="term" value="P:homophilic cell adhesion via plasma membrane adhesion molecules"/>
    <property type="evidence" value="ECO:0007669"/>
    <property type="project" value="InterPro"/>
</dbReference>
<comment type="caution">
    <text evidence="11">Lacks conserved residue(s) required for the propagation of feature annotation.</text>
</comment>
<dbReference type="InterPro" id="IPR020894">
    <property type="entry name" value="Cadherin_CS"/>
</dbReference>
<feature type="signal peptide" evidence="14">
    <location>
        <begin position="1"/>
        <end position="25"/>
    </location>
</feature>
<evidence type="ECO:0000256" key="10">
    <source>
        <dbReference type="PROSITE-ProRule" id="PRU00043"/>
    </source>
</evidence>
<dbReference type="EMBL" id="CAJNOC010000813">
    <property type="protein sequence ID" value="CAF0806124.1"/>
    <property type="molecule type" value="Genomic_DNA"/>
</dbReference>
<keyword evidence="8 11" id="KW-1015">Disulfide bond</keyword>
<dbReference type="InterPro" id="IPR000742">
    <property type="entry name" value="EGF"/>
</dbReference>
<feature type="domain" description="Cadherin" evidence="16">
    <location>
        <begin position="93"/>
        <end position="192"/>
    </location>
</feature>
<protein>
    <submittedName>
        <fullName evidence="17">Uncharacterized protein</fullName>
    </submittedName>
</protein>
<gene>
    <name evidence="17" type="ORF">OXX778_LOCUS6726</name>
</gene>
<dbReference type="PROSITE" id="PS50026">
    <property type="entry name" value="EGF_3"/>
    <property type="match status" value="1"/>
</dbReference>
<keyword evidence="3" id="KW-0677">Repeat</keyword>
<evidence type="ECO:0000256" key="2">
    <source>
        <dbReference type="ARBA" id="ARBA00022692"/>
    </source>
</evidence>
<dbReference type="PROSITE" id="PS50268">
    <property type="entry name" value="CADHERIN_2"/>
    <property type="match status" value="14"/>
</dbReference>
<feature type="domain" description="Cadherin" evidence="16">
    <location>
        <begin position="1641"/>
        <end position="1745"/>
    </location>
</feature>
<dbReference type="SUPFAM" id="SSF57196">
    <property type="entry name" value="EGF/Laminin"/>
    <property type="match status" value="1"/>
</dbReference>
<dbReference type="PANTHER" id="PTHR24026:SF136">
    <property type="entry name" value="PROTOCADHERIN-23"/>
    <property type="match status" value="1"/>
</dbReference>
<evidence type="ECO:0000259" key="16">
    <source>
        <dbReference type="PROSITE" id="PS50268"/>
    </source>
</evidence>
<feature type="domain" description="Cadherin" evidence="16">
    <location>
        <begin position="3788"/>
        <end position="3894"/>
    </location>
</feature>
<keyword evidence="4 10" id="KW-0106">Calcium</keyword>
<evidence type="ECO:0000256" key="9">
    <source>
        <dbReference type="ARBA" id="ARBA00023180"/>
    </source>
</evidence>
<dbReference type="PROSITE" id="PS01186">
    <property type="entry name" value="EGF_2"/>
    <property type="match status" value="1"/>
</dbReference>
<evidence type="ECO:0000259" key="15">
    <source>
        <dbReference type="PROSITE" id="PS50026"/>
    </source>
</evidence>
<feature type="disulfide bond" evidence="11">
    <location>
        <begin position="4341"/>
        <end position="4350"/>
    </location>
</feature>
<evidence type="ECO:0000256" key="8">
    <source>
        <dbReference type="ARBA" id="ARBA00023157"/>
    </source>
</evidence>
<evidence type="ECO:0000256" key="13">
    <source>
        <dbReference type="SAM" id="Phobius"/>
    </source>
</evidence>
<comment type="subcellular location">
    <subcellularLocation>
        <location evidence="1">Membrane</location>
    </subcellularLocation>
</comment>
<feature type="domain" description="Cadherin" evidence="16">
    <location>
        <begin position="3369"/>
        <end position="3470"/>
    </location>
</feature>
<dbReference type="SMART" id="SM00181">
    <property type="entry name" value="EGF"/>
    <property type="match status" value="2"/>
</dbReference>
<keyword evidence="9" id="KW-0325">Glycoprotein</keyword>
<dbReference type="PROSITE" id="PS00010">
    <property type="entry name" value="ASX_HYDROXYL"/>
    <property type="match status" value="1"/>
</dbReference>
<dbReference type="Gene3D" id="2.10.25.10">
    <property type="entry name" value="Laminin"/>
    <property type="match status" value="2"/>
</dbReference>
<keyword evidence="2 13" id="KW-0812">Transmembrane</keyword>
<reference evidence="17" key="1">
    <citation type="submission" date="2021-02" db="EMBL/GenBank/DDBJ databases">
        <authorList>
            <person name="Nowell W R."/>
        </authorList>
    </citation>
    <scope>NUCLEOTIDE SEQUENCE</scope>
    <source>
        <strain evidence="17">Ploen Becks lab</strain>
    </source>
</reference>
<feature type="domain" description="EGF-like" evidence="15">
    <location>
        <begin position="4304"/>
        <end position="4351"/>
    </location>
</feature>
<dbReference type="SMART" id="SM00179">
    <property type="entry name" value="EGF_CA"/>
    <property type="match status" value="1"/>
</dbReference>
<evidence type="ECO:0000256" key="11">
    <source>
        <dbReference type="PROSITE-ProRule" id="PRU00076"/>
    </source>
</evidence>
<keyword evidence="14" id="KW-0732">Signal</keyword>
<evidence type="ECO:0000256" key="5">
    <source>
        <dbReference type="ARBA" id="ARBA00022889"/>
    </source>
</evidence>
<evidence type="ECO:0000256" key="6">
    <source>
        <dbReference type="ARBA" id="ARBA00022989"/>
    </source>
</evidence>
<feature type="domain" description="Cadherin" evidence="16">
    <location>
        <begin position="2055"/>
        <end position="2154"/>
    </location>
</feature>
<evidence type="ECO:0000256" key="14">
    <source>
        <dbReference type="SAM" id="SignalP"/>
    </source>
</evidence>
<keyword evidence="18" id="KW-1185">Reference proteome</keyword>
<dbReference type="InterPro" id="IPR002126">
    <property type="entry name" value="Cadherin-like_dom"/>
</dbReference>
<feature type="transmembrane region" description="Helical" evidence="13">
    <location>
        <begin position="4464"/>
        <end position="4486"/>
    </location>
</feature>
<dbReference type="PROSITE" id="PS01187">
    <property type="entry name" value="EGF_CA"/>
    <property type="match status" value="1"/>
</dbReference>
<evidence type="ECO:0000256" key="4">
    <source>
        <dbReference type="ARBA" id="ARBA00022837"/>
    </source>
</evidence>
<feature type="chain" id="PRO_5032772123" evidence="14">
    <location>
        <begin position="26"/>
        <end position="4884"/>
    </location>
</feature>
<dbReference type="PANTHER" id="PTHR24026">
    <property type="entry name" value="FAT ATYPICAL CADHERIN-RELATED"/>
    <property type="match status" value="1"/>
</dbReference>
<feature type="domain" description="Cadherin" evidence="16">
    <location>
        <begin position="2318"/>
        <end position="2402"/>
    </location>
</feature>
<dbReference type="InterPro" id="IPR018097">
    <property type="entry name" value="EGF_Ca-bd_CS"/>
</dbReference>
<dbReference type="PROSITE" id="PS00232">
    <property type="entry name" value="CADHERIN_1"/>
    <property type="match status" value="5"/>
</dbReference>
<feature type="domain" description="Cadherin" evidence="16">
    <location>
        <begin position="2589"/>
        <end position="2721"/>
    </location>
</feature>
<keyword evidence="5" id="KW-0130">Cell adhesion</keyword>
<dbReference type="PROSITE" id="PS00022">
    <property type="entry name" value="EGF_1"/>
    <property type="match status" value="1"/>
</dbReference>
<feature type="domain" description="Cadherin" evidence="16">
    <location>
        <begin position="3895"/>
        <end position="4006"/>
    </location>
</feature>
<proteinExistence type="predicted"/>
<evidence type="ECO:0000256" key="12">
    <source>
        <dbReference type="SAM" id="MobiDB-lite"/>
    </source>
</evidence>
<feature type="domain" description="Cadherin" evidence="16">
    <location>
        <begin position="193"/>
        <end position="322"/>
    </location>
</feature>
<dbReference type="PRINTS" id="PR00205">
    <property type="entry name" value="CADHERIN"/>
</dbReference>
<evidence type="ECO:0000256" key="1">
    <source>
        <dbReference type="ARBA" id="ARBA00004370"/>
    </source>
</evidence>
<dbReference type="SUPFAM" id="SSF49313">
    <property type="entry name" value="Cadherin-like"/>
    <property type="match status" value="12"/>
</dbReference>
<evidence type="ECO:0000256" key="3">
    <source>
        <dbReference type="ARBA" id="ARBA00022737"/>
    </source>
</evidence>
<keyword evidence="6 13" id="KW-1133">Transmembrane helix</keyword>
<feature type="domain" description="Cadherin" evidence="16">
    <location>
        <begin position="2764"/>
        <end position="2871"/>
    </location>
</feature>
<dbReference type="OrthoDB" id="6252479at2759"/>
<evidence type="ECO:0000256" key="7">
    <source>
        <dbReference type="ARBA" id="ARBA00023136"/>
    </source>
</evidence>
<dbReference type="GO" id="GO:0005509">
    <property type="term" value="F:calcium ion binding"/>
    <property type="evidence" value="ECO:0007669"/>
    <property type="project" value="UniProtKB-UniRule"/>
</dbReference>
<feature type="domain" description="Cadherin" evidence="16">
    <location>
        <begin position="3582"/>
        <end position="3684"/>
    </location>
</feature>
<evidence type="ECO:0000313" key="18">
    <source>
        <dbReference type="Proteomes" id="UP000663879"/>
    </source>
</evidence>
<organism evidence="17 18">
    <name type="scientific">Brachionus calyciflorus</name>
    <dbReference type="NCBI Taxonomy" id="104777"/>
    <lineage>
        <taxon>Eukaryota</taxon>
        <taxon>Metazoa</taxon>
        <taxon>Spiralia</taxon>
        <taxon>Gnathifera</taxon>
        <taxon>Rotifera</taxon>
        <taxon>Eurotatoria</taxon>
        <taxon>Monogononta</taxon>
        <taxon>Pseudotrocha</taxon>
        <taxon>Ploima</taxon>
        <taxon>Brachionidae</taxon>
        <taxon>Brachionus</taxon>
    </lineage>
</organism>
<keyword evidence="7 13" id="KW-0472">Membrane</keyword>
<name>A0A813T9B4_9BILA</name>
<comment type="caution">
    <text evidence="17">The sequence shown here is derived from an EMBL/GenBank/DDBJ whole genome shotgun (WGS) entry which is preliminary data.</text>
</comment>
<sequence length="4884" mass="566060">MPNFILNYYLFVYIFLNLLLTEYRAHSIESIHFTNDTYTGYISENIAQILNPSQTLLEQSKRHNTNSLKTDKKSIYIRFIDELKPSIQFLIKNLDDCINFNFKSLNLTLKTNDYDQESISLFEIDHDNYLCTKTSLKCLCFFQIRLTDDPFIRDRINREAKDSYQFYLLINNQTQTSINVNILDDNDLEPMFDPSEYTLEINQFDSNFNLVNLPEFSVIGRVSAMDPDLAENAQIKYYSNLNPYFGVISDTGEIYLKKSSEFLFNLNETEFNMEVKAIDSGIKFNLINNLIKLNQSCLDNINKIDDFNNRLVEIGSNLDPKKILQISNNLNQVTSFELAQIKINLNRNLKTIFEELSTYPRVKQIDLETRRLISFNNYRLPIRVINFEIVKIKNLIDYLKIDSESNEKFKLEPLSDTKILLSLEIDLNLSFISNETKKFKIKFCVKSVCFDLSDLEINFLNDITDALGSICSFNATSSQNSIFKINKFTSPGYGLFNAQPNFDTVNLCKFIYLENSKFYQEFSLNDQNYLKLGPKSQVILNEIPKNNQSFELKTELKLKIGNSSILISQTKFNFVTIYDETYDFITVEPLNKIIYFKDTTKTALFDNDLKILGLNLKLKNGSYEESNQNIFKSNFVQTFRKNYSEVLVVSKQNLERILVVNGFVNDKIQVLVSNKKYPSQKLLGIFTDKIDGLNLTIESLESNDSKCYQIDHSVGHLYLKCKLPQSLNFKKKFPINSQKSIRQLNLYSNDKFLISLEIEFNIQEQIKKIDDLSIEIQPINIKFLNPSPIQDHFKYLKVNKETENLVRKINSRRNIFDFNQNLARVMTNRHDFINLEYSIKNLKDCEMNKVIWRIERESNEKIAIFNLTEIHDLFIVDPTSGDLKFKIDFKPVKWSISYKFNLKINITETNFINFTHRPIDLSLELRPEFTEFSDLVHFPKLNRHRFYLQIDKNKLEKSKDLLLVKSFDLKPQTNEFNVSYSIRSSSEIPFYLDSTGRLFYFNSQTLSKLKYEFQVVLKLKFNLNDKIQYEEIAYVHAEILSNTPEIQVKNINESLETTMTFNLDIPVHSSNFVLLGKSPLIGFISFSDLEIYKYSFDLNTPKFHYQRPLIKRTRFTNTSETEQDLINDCFLSLISVDEQTGAVYFNTEQLNTVNLYSKMSKLLNFFYMEKNLTSKLISFNVQVYNLYFKLNVKISIDLIFHLNLKKMSIPSGPEGLSHVNKLSINSNNLLNLFRNGDEFLLSLEVEENSPTWPAYLEFNQADQEGFIVNLKEYFRTKLNPDKKNYLINLQVLENTRFYILNDAYFQITDNLNGLVQTKYSIQFDYEIERCYLTKILVVQYLNDYSFKSDNSDDLIFEPRHEPSHFSYWLDLNIRIVNLLDEPFITSEPVYFVNVDENEGKNKKLLTIKLLDYDLNSLSSDGRFKSQILAGNPQGLFYMNGLSLYTSSSSRKLDRETRAVHELEIKISENSQEFNSSRYALCKIIINVNDINDNRPIVNDIELDIYDKLDLNLVKKIPIANAIAIDQDLIAKLTYSVVSVKILDDSKSKRNVPEESEESKNTTSENDLGNYFNLNSTTGALYVVKSEMPCHSCSVQILYKANDIGRFKTRTSRKSYIKLNVMPLPDSTGLKTFELLNPSDKGDNIISLDLNEDVKLGEKVHQVKTKLINENQKSILYFNLIEESNLNSTFYLSNHDGSLYLIKKLDAEEGYTHFNLSILITNWLGQNEYVFIEVNVRDTNDNRPEFSSSLIQLDETIQIESSTETILDLVEVNDRDELDRNKLTYKLEDCFYVSHSILIKKPYIPSIGINPSTNHLNYPLCSKEFIELISSSGIKSTQLIRLKINLNEFRNYLENSSDLYTGNKNGRSILFIMDLSVKDSSSFSPTLARVKLNLTLEKESTLIFKRQTLENGITENDEINFGFKKEAYFIPLRSVNQLEKGAKIINLFNEFVYTNSNSTLLNVFKPFDVEFYALNNSDNVFNLDKNFGLIFLNKSIKKRVDEIFEIEVGCKTKFLTRSKKLFSTTKILVSILKQVKNDLPNLKYPILSVHKLVGYVSENSPIGSFVKLRPLGEYMKIFDELNLDRELFTFKLKNENFEIDNDSGLIKVKTEINYEIKQEYLVHFEICSKIDSNCFDINLELKIIILNQNDNEPSVIKLSPERVILSSSDLLRSMSLFKFKTEDLDLNLNNLSNKITQIKTLYSKNCSNSTQLDLNSFEIIKIFNTEIYSLKLTDLGYDLLLFLTNKKQCSLQIKLIIQTTDSLFMNFVNFNLSLEIEDHSTSILNRKSYPIVPILHTIELLEGSIQTPTQILDLVLVLDNYLKTRKYSDNLEFKLELLTYENLFYINETTQFLFIRPNSELDREHRDTYELFITVNTINKLNIPEKIRILVKVNDINDNRPIFINPPEAKFTLKKLAEYDFYEYNGTFLIAQVLTSSKSNPLFTIQAIDIDLAENSLVSYSLESEIFKIDPIIGSIYFIGNESNLTEKLYFYVKAKNQGSPSQESRLKIGLNLINSTQGVFFKTTFYSFKIDFNSKLVNKTIGYVNSAVFFSPTKSRLIYLIIEGDNLQDFKLSPLTGQLSLRNNYFDTLKPFYEILIEARSEFGNFKSQIWTKIEVLKPDNLKLEFAKFEYEVNLDENTAKMSEIFKLNTTDPNSNFKLLNNLDLFYINEYSGSVFNKQMFDYESEPKEYYLKIKAYNPMFETYCLLVVKINNLNDNRPEFDKSMYFAQIELDEDDSMIYHGSLNQALLDNSNFRTVNLTHQFVTKITADDLDADLIFYKIKSQSLLMDSLEYKNQLIESSLFEIDSEKGLVMLNTQKFRKFKQFFKFLNENFDSEDFNFNLKIIASDLKYSTMTQLNVNVKTMEINRPEFKSDLIKVDMDFEKYESNSKLIDIKDHLKIGLLNRIVFKVNFEGFKIESSHLLMDKNQAKNISSVKLPILACDKIQTGLCDQALIVFNISGISMPLNEPVLNGPITGFISDYAVYSTQQQFVTINDYQYVDSTIEDDYYMDEELSDANERFYYELKAYDLPEYLKYEFDILSCDFQLLNLSITNSTLLKQLKQFTLSKQFFRLNPNQVKQLFLLNKHNGVLSSRKIINYMNPGVYNFNISLKVLSKNEQNETVVSPILDSVKFKLIILPAVTSLKNEINKNDFKFEKEFYKFKFNKSNNKLGVVRVVNKFNKSLNFSVEYKLVDNKFKILNDLFKLDEESLTFLNNANKIKPYLNEDNEIVINLLCLVSMQYGSLEFMKEIVVDFSSHINSEPQVIKISPIRTSIQFPKIQQSLRIYENLPKGTVIFKIMTITESHDEISYFLENENFILDQKTGLLKVSKLDGHNIRLNVSACKSDECVYTDLFFELIKRNNKAPRFDYSSQNGSIREDVLPGTVITTLSVRDEDKLNDNSKLEYFILEGDSLNQFAISTDAKVYTRQMLDKEKHENYELYIMAFDGKFKSLIKLFIKILNVDDSRSICHENTVNLEVKENLKIKDIIYTVNASSLNSGTNSNYEIFDQFENLNLIEHLPFGINENSGSIYLTESLDFESKNFYNFYILISFNKLNKWTEKCFVKINVEILDVNDNKPEFSFFDRKISILENSPIGSILNFTYETNDFDSLNNSIVHYSLKNDSLFKIDSLNGLIQVKSENLDREIIGDEINLVILASNLDNLNSTFNLNVRIDDLNDNKPYFDRSEYYITIQENLPINFEIGQIKAYDPDLNPKTEYYLKPEGKFYIDRNTGIVYLNGSIDYELEKQFILEITAVDPEITNMENNSTTKLTIDIIDLNDNAPVFDPLMPKELNINENTQFNTTVLTISAHDSDHSDKNNKLSFKILNGTEYFGIDEFTGRLYVTKEFDYENLELKTFSILIECSDNGEQGALKSILELRINIIDINDNEPVFSKRNQTAIIKETFPLGDEIIKFSVSDKDSFGQIFTFSIMEQFKTLDEEKRVFLSEPIFSIKNNSLILVKRPLSNQKYGLKIRCYDSGLPSPLYSDTFITVIITDESNTEPKLNETKIDIVMIENFAAINKNQVIGQLRAVDQDKGDILYYELNSPLIEVNQLNGLLRAKEDIAYSSSLDLIPKVTDKKFIIESQLGVNFRTIKRDCIFNSLYAKFNLYHSDEIFDLEKFIKNNSLLKIREHLQKMIVLNSKMTFNLTIEIIGLRIDNAKSQEIFDLNHEESLENFKSTLIEVLFIVKKLNFNSGRTECVNSKYMSKILNKKKPILVKKLKMQMDLRLKLNDLSYNNECSDGNLIGQVCSTNLELQTCQLKFNGYNQHDLCDSSNLCYLLPSYDWSCENRVETQNNEMNKIGQACRKNPCKNNGLCKMMKSGGKKINTTIKNRVHCFCPNGFKGKFCEKDVNECEETGLDSSQWINPCHPTANCINTQGSYICNCSLEPSSLCYNTLSPQYTASVAAFKNDKSIKKYSNSFKKFNNDDEQDFIDEDEDYDERLEQVTLFGYHIPNHVIQQALLGIFGGICAILVMLSLAAGIVCKINFSKGYMDRIEVRHDAMTSNTSVDHDGFTSSSSSPCTFKLEAKKPVNKYKNSRFNRNKQRSSMTASLISSNTIESNSDTDRVQRKNFKYRINNLFFSKNEKLRGLQEANKEESEEIESSSAYSPKSDVEVKYKIDITKCVIESNSLLKHEHDADDEDFSTATNGLIRPVENFDTFGRSSFKTKYKTLDLKKINGEFDNEKVKFNTAIKRPAKKEPVKQYTTFLPKLPNHLIENTNENDKESIASNEDSCLGFYWDITDWAGNLENLDDSKQNTYLPVQTEFNAQTSNNLQGLSPIYSRVFKINKMEKVNEAKENHDDDTIQDCDVLNDDSLDVNLINDKLNSQKVDNYMYLTRNDCNQTLESIRTQTNTEANISEVNNDEETANNHYFTSTFKTS</sequence>